<name>L0A759_DEIPD</name>
<evidence type="ECO:0000313" key="6">
    <source>
        <dbReference type="EMBL" id="AFZ69022.1"/>
    </source>
</evidence>
<dbReference type="EMBL" id="CP003382">
    <property type="protein sequence ID" value="AFZ69022.1"/>
    <property type="molecule type" value="Genomic_DNA"/>
</dbReference>
<gene>
    <name evidence="6" type="ordered locus">Deipe_3593</name>
</gene>
<keyword evidence="3 5" id="KW-0378">Hydrolase</keyword>
<dbReference type="PANTHER" id="PTHR10429:SF0">
    <property type="entry name" value="DNA-3-METHYLADENINE GLYCOSYLASE"/>
    <property type="match status" value="1"/>
</dbReference>
<dbReference type="GO" id="GO:0003677">
    <property type="term" value="F:DNA binding"/>
    <property type="evidence" value="ECO:0007669"/>
    <property type="project" value="InterPro"/>
</dbReference>
<dbReference type="InterPro" id="IPR011034">
    <property type="entry name" value="Formyl_transferase-like_C_sf"/>
</dbReference>
<dbReference type="PATRIC" id="fig|937777.3.peg.3604"/>
<dbReference type="InterPro" id="IPR036995">
    <property type="entry name" value="MPG_sf"/>
</dbReference>
<evidence type="ECO:0000256" key="1">
    <source>
        <dbReference type="ARBA" id="ARBA00009232"/>
    </source>
</evidence>
<evidence type="ECO:0000256" key="5">
    <source>
        <dbReference type="HAMAP-Rule" id="MF_00527"/>
    </source>
</evidence>
<dbReference type="GO" id="GO:0006284">
    <property type="term" value="P:base-excision repair"/>
    <property type="evidence" value="ECO:0007669"/>
    <property type="project" value="InterPro"/>
</dbReference>
<dbReference type="GO" id="GO:0003905">
    <property type="term" value="F:alkylbase DNA N-glycosylase activity"/>
    <property type="evidence" value="ECO:0007669"/>
    <property type="project" value="InterPro"/>
</dbReference>
<keyword evidence="2 5" id="KW-0227">DNA damage</keyword>
<dbReference type="eggNOG" id="COG2094">
    <property type="taxonomic scope" value="Bacteria"/>
</dbReference>
<dbReference type="STRING" id="937777.Deipe_3593"/>
<organism evidence="6 7">
    <name type="scientific">Deinococcus peraridilitoris (strain DSM 19664 / LMG 22246 / CIP 109416 / KR-200)</name>
    <dbReference type="NCBI Taxonomy" id="937777"/>
    <lineage>
        <taxon>Bacteria</taxon>
        <taxon>Thermotogati</taxon>
        <taxon>Deinococcota</taxon>
        <taxon>Deinococci</taxon>
        <taxon>Deinococcales</taxon>
        <taxon>Deinococcaceae</taxon>
        <taxon>Deinococcus</taxon>
    </lineage>
</organism>
<dbReference type="HAMAP" id="MF_00527">
    <property type="entry name" value="3MGH"/>
    <property type="match status" value="1"/>
</dbReference>
<dbReference type="Proteomes" id="UP000010467">
    <property type="component" value="Chromosome"/>
</dbReference>
<dbReference type="Pfam" id="PF02245">
    <property type="entry name" value="Pur_DNA_glyco"/>
    <property type="match status" value="1"/>
</dbReference>
<comment type="similarity">
    <text evidence="1 5">Belongs to the DNA glycosylase MPG family.</text>
</comment>
<evidence type="ECO:0000313" key="7">
    <source>
        <dbReference type="Proteomes" id="UP000010467"/>
    </source>
</evidence>
<reference evidence="7" key="1">
    <citation type="submission" date="2012-03" db="EMBL/GenBank/DDBJ databases">
        <title>Complete sequence of chromosome of Deinococcus peraridilitoris DSM 19664.</title>
        <authorList>
            <person name="Lucas S."/>
            <person name="Copeland A."/>
            <person name="Lapidus A."/>
            <person name="Glavina del Rio T."/>
            <person name="Dalin E."/>
            <person name="Tice H."/>
            <person name="Bruce D."/>
            <person name="Goodwin L."/>
            <person name="Pitluck S."/>
            <person name="Peters L."/>
            <person name="Mikhailova N."/>
            <person name="Lu M."/>
            <person name="Kyrpides N."/>
            <person name="Mavromatis K."/>
            <person name="Ivanova N."/>
            <person name="Brettin T."/>
            <person name="Detter J.C."/>
            <person name="Han C."/>
            <person name="Larimer F."/>
            <person name="Land M."/>
            <person name="Hauser L."/>
            <person name="Markowitz V."/>
            <person name="Cheng J.-F."/>
            <person name="Hugenholtz P."/>
            <person name="Woyke T."/>
            <person name="Wu D."/>
            <person name="Pukall R."/>
            <person name="Steenblock K."/>
            <person name="Brambilla E."/>
            <person name="Klenk H.-P."/>
            <person name="Eisen J.A."/>
        </authorList>
    </citation>
    <scope>NUCLEOTIDE SEQUENCE [LARGE SCALE GENOMIC DNA]</scope>
    <source>
        <strain evidence="7">DSM 19664 / LMG 22246 / CIP 109416 / KR-200</strain>
    </source>
</reference>
<protein>
    <recommendedName>
        <fullName evidence="5">Putative 3-methyladenine DNA glycosylase</fullName>
        <ecNumber evidence="5">3.2.2.-</ecNumber>
    </recommendedName>
</protein>
<dbReference type="NCBIfam" id="TIGR00567">
    <property type="entry name" value="3mg"/>
    <property type="match status" value="1"/>
</dbReference>
<sequence length="211" mass="22877">MPSPLSLLPRSFFERSPEKVAPDLLGRWIVRLTDQGRMVGQIVEAEAYLAHNDAACHGARPPNERTRGLWREAGRAYIYHLRQYALLDVTTESADIPSAVLLRAIEPVQGEELMRAHRGGFAGPAWQLANGPGKLCAALAIDRSLDGVCLAGPSAPDAGQGALPLYLAHGKPHGLVVARSTRVGITQAADLPLRFFVLGSQFVSRGRMRQQ</sequence>
<dbReference type="PANTHER" id="PTHR10429">
    <property type="entry name" value="DNA-3-METHYLADENINE GLYCOSYLASE"/>
    <property type="match status" value="1"/>
</dbReference>
<dbReference type="HOGENOM" id="CLU_060471_2_0_0"/>
<accession>L0A759</accession>
<dbReference type="CDD" id="cd00540">
    <property type="entry name" value="AAG"/>
    <property type="match status" value="1"/>
</dbReference>
<dbReference type="RefSeq" id="WP_015237318.1">
    <property type="nucleotide sequence ID" value="NC_019793.1"/>
</dbReference>
<dbReference type="OrthoDB" id="9794313at2"/>
<dbReference type="AlphaFoldDB" id="L0A759"/>
<evidence type="ECO:0000256" key="4">
    <source>
        <dbReference type="ARBA" id="ARBA00023204"/>
    </source>
</evidence>
<evidence type="ECO:0000256" key="2">
    <source>
        <dbReference type="ARBA" id="ARBA00022763"/>
    </source>
</evidence>
<dbReference type="SUPFAM" id="SSF50486">
    <property type="entry name" value="FMT C-terminal domain-like"/>
    <property type="match status" value="1"/>
</dbReference>
<dbReference type="InterPro" id="IPR003180">
    <property type="entry name" value="MPG"/>
</dbReference>
<dbReference type="EC" id="3.2.2.-" evidence="5"/>
<keyword evidence="7" id="KW-1185">Reference proteome</keyword>
<dbReference type="KEGG" id="dpd:Deipe_3593"/>
<dbReference type="Gene3D" id="3.10.300.10">
    <property type="entry name" value="Methylpurine-DNA glycosylase (MPG)"/>
    <property type="match status" value="1"/>
</dbReference>
<evidence type="ECO:0000256" key="3">
    <source>
        <dbReference type="ARBA" id="ARBA00022801"/>
    </source>
</evidence>
<proteinExistence type="inferred from homology"/>
<keyword evidence="4 5" id="KW-0234">DNA repair</keyword>